<evidence type="ECO:0000256" key="1">
    <source>
        <dbReference type="SAM" id="MobiDB-lite"/>
    </source>
</evidence>
<dbReference type="PANTHER" id="PTHR11439:SF470">
    <property type="entry name" value="CYSTEINE-RICH RLK (RECEPTOR-LIKE PROTEIN KINASE) 8"/>
    <property type="match status" value="1"/>
</dbReference>
<dbReference type="InterPro" id="IPR043502">
    <property type="entry name" value="DNA/RNA_pol_sf"/>
</dbReference>
<dbReference type="PANTHER" id="PTHR11439">
    <property type="entry name" value="GAG-POL-RELATED RETROTRANSPOSON"/>
    <property type="match status" value="1"/>
</dbReference>
<dbReference type="EMBL" id="AM460807">
    <property type="protein sequence ID" value="CAN79005.1"/>
    <property type="molecule type" value="Genomic_DNA"/>
</dbReference>
<sequence>MRTSLLAKKKYGFVDGTIKQPAENAPKIEDWWTINSMLVSWVFNTIEPRLRSTISHMEIVKDLPRTNVSRRGGERKHGAHGGHDKGGTAQASATTTNDANKKGIVGLNNEQWVTLMGMLSAHKTGTNERLIDSGLVIQLTEKFCVIQYRSTRKVIGAGEQHEGLYFLKGAASVHAFKMNGAASFKLWHRRMGHPSSKVLGLILEVVYNNKNANKTRISLLVKVENASLLGIRLTRKDGDFMTWKSENILFPVMWCSLKLIVPFTDKDVTTDDLNVYRTYNWSTGIEVDCDEGELTNADVSAEEGNLDDDDYVTHSIKSGPSVRSPFQSNSLEATKEECWRDATRKENQALEDNGTWTVVDLPHGKKAIRSKSCKVRLMILVNNQVEGIDYHETFAPTTKMVTVRTFLVVVAAKNWNLHQMDVQNAFLHGDLDEEVYMKMPPVFASSSSRKNSEGLFLCQLKYALDIIFETGSLGAKPAKTPLEQNHKLALATGLVLKDPAPYRRLVGCLIYFTITRPELAYCVHILAHFMQQPKQHHLAATLHVVHYLKEYQSMTTTTCKLKWLKGLLRSLGVDHFGPMSLYCDSQAALRIAANLVYHERMKHIEVYCHFIRDKINSGNIVTKYVHISIQLADILTKALGTNQFDVLLRKLGILDIHAPT</sequence>
<feature type="region of interest" description="Disordered" evidence="1">
    <location>
        <begin position="65"/>
        <end position="100"/>
    </location>
</feature>
<dbReference type="SUPFAM" id="SSF56672">
    <property type="entry name" value="DNA/RNA polymerases"/>
    <property type="match status" value="1"/>
</dbReference>
<evidence type="ECO:0000313" key="3">
    <source>
        <dbReference type="EMBL" id="CAN79005.1"/>
    </source>
</evidence>
<organism evidence="3">
    <name type="scientific">Vitis vinifera</name>
    <name type="common">Grape</name>
    <dbReference type="NCBI Taxonomy" id="29760"/>
    <lineage>
        <taxon>Eukaryota</taxon>
        <taxon>Viridiplantae</taxon>
        <taxon>Streptophyta</taxon>
        <taxon>Embryophyta</taxon>
        <taxon>Tracheophyta</taxon>
        <taxon>Spermatophyta</taxon>
        <taxon>Magnoliopsida</taxon>
        <taxon>eudicotyledons</taxon>
        <taxon>Gunneridae</taxon>
        <taxon>Pentapetalae</taxon>
        <taxon>rosids</taxon>
        <taxon>Vitales</taxon>
        <taxon>Vitaceae</taxon>
        <taxon>Viteae</taxon>
        <taxon>Vitis</taxon>
    </lineage>
</organism>
<name>A5BIP9_VITVI</name>
<accession>A5BIP9</accession>
<proteinExistence type="predicted"/>
<feature type="compositionally biased region" description="Polar residues" evidence="1">
    <location>
        <begin position="89"/>
        <end position="98"/>
    </location>
</feature>
<dbReference type="InterPro" id="IPR013103">
    <property type="entry name" value="RVT_2"/>
</dbReference>
<dbReference type="Pfam" id="PF07727">
    <property type="entry name" value="RVT_2"/>
    <property type="match status" value="1"/>
</dbReference>
<reference evidence="3" key="1">
    <citation type="journal article" date="2007" name="PLoS ONE">
        <title>The first genome sequence of an elite grapevine cultivar (Pinot noir Vitis vinifera L.): coping with a highly heterozygous genome.</title>
        <authorList>
            <person name="Velasco R."/>
            <person name="Zharkikh A."/>
            <person name="Troggio M."/>
            <person name="Cartwright D.A."/>
            <person name="Cestaro A."/>
            <person name="Pruss D."/>
            <person name="Pindo M."/>
            <person name="FitzGerald L.M."/>
            <person name="Vezzulli S."/>
            <person name="Reid J."/>
            <person name="Malacarne G."/>
            <person name="Iliev D."/>
            <person name="Coppola G."/>
            <person name="Wardell B."/>
            <person name="Micheletti D."/>
            <person name="Macalma T."/>
            <person name="Facci M."/>
            <person name="Mitchell J.T."/>
            <person name="Perazzolli M."/>
            <person name="Eldredge G."/>
            <person name="Gatto P."/>
            <person name="Oyzerski R."/>
            <person name="Moretto M."/>
            <person name="Gutin N."/>
            <person name="Stefanini M."/>
            <person name="Chen Y."/>
            <person name="Segala C."/>
            <person name="Davenport C."/>
            <person name="Dematte L."/>
            <person name="Mraz A."/>
            <person name="Battilana J."/>
            <person name="Stormo K."/>
            <person name="Costa F."/>
            <person name="Tao Q."/>
            <person name="Si-Ammour A."/>
            <person name="Harkins T."/>
            <person name="Lackey A."/>
            <person name="Perbost C."/>
            <person name="Taillon B."/>
            <person name="Stella A."/>
            <person name="Solovyev V."/>
            <person name="Fawcett J.A."/>
            <person name="Sterck L."/>
            <person name="Vandepoele K."/>
            <person name="Grando S.M."/>
            <person name="Toppo S."/>
            <person name="Moser C."/>
            <person name="Lanchbury J."/>
            <person name="Bogden R."/>
            <person name="Skolnick M."/>
            <person name="Sgaramella V."/>
            <person name="Bhatnagar S.K."/>
            <person name="Fontana P."/>
            <person name="Gutin A."/>
            <person name="Van de Peer Y."/>
            <person name="Salamini F."/>
            <person name="Viola R."/>
        </authorList>
    </citation>
    <scope>NUCLEOTIDE SEQUENCE</scope>
</reference>
<feature type="compositionally biased region" description="Basic and acidic residues" evidence="1">
    <location>
        <begin position="71"/>
        <end position="86"/>
    </location>
</feature>
<dbReference type="CDD" id="cd09272">
    <property type="entry name" value="RNase_HI_RT_Ty1"/>
    <property type="match status" value="1"/>
</dbReference>
<evidence type="ECO:0000259" key="2">
    <source>
        <dbReference type="Pfam" id="PF07727"/>
    </source>
</evidence>
<protein>
    <recommendedName>
        <fullName evidence="2">Reverse transcriptase Ty1/copia-type domain-containing protein</fullName>
    </recommendedName>
</protein>
<gene>
    <name evidence="3" type="ORF">VITISV_002670</name>
</gene>
<feature type="domain" description="Reverse transcriptase Ty1/copia-type" evidence="2">
    <location>
        <begin position="354"/>
        <end position="446"/>
    </location>
</feature>
<dbReference type="AlphaFoldDB" id="A5BIP9"/>